<evidence type="ECO:0000313" key="2">
    <source>
        <dbReference type="EMBL" id="KAL0434711.1"/>
    </source>
</evidence>
<accession>A0AAW2W3G0</accession>
<evidence type="ECO:0000256" key="1">
    <source>
        <dbReference type="SAM" id="MobiDB-lite"/>
    </source>
</evidence>
<dbReference type="EMBL" id="JACGWJ010000002">
    <property type="protein sequence ID" value="KAL0434711.1"/>
    <property type="molecule type" value="Genomic_DNA"/>
</dbReference>
<feature type="compositionally biased region" description="Acidic residues" evidence="1">
    <location>
        <begin position="61"/>
        <end position="77"/>
    </location>
</feature>
<gene>
    <name evidence="2" type="ORF">Sradi_0179000</name>
</gene>
<name>A0AAW2W3G0_SESRA</name>
<comment type="caution">
    <text evidence="2">The sequence shown here is derived from an EMBL/GenBank/DDBJ whole genome shotgun (WGS) entry which is preliminary data.</text>
</comment>
<reference evidence="2" key="1">
    <citation type="submission" date="2020-06" db="EMBL/GenBank/DDBJ databases">
        <authorList>
            <person name="Li T."/>
            <person name="Hu X."/>
            <person name="Zhang T."/>
            <person name="Song X."/>
            <person name="Zhang H."/>
            <person name="Dai N."/>
            <person name="Sheng W."/>
            <person name="Hou X."/>
            <person name="Wei L."/>
        </authorList>
    </citation>
    <scope>NUCLEOTIDE SEQUENCE</scope>
    <source>
        <strain evidence="2">G02</strain>
        <tissue evidence="2">Leaf</tissue>
    </source>
</reference>
<reference evidence="2" key="2">
    <citation type="journal article" date="2024" name="Plant">
        <title>Genomic evolution and insights into agronomic trait innovations of Sesamum species.</title>
        <authorList>
            <person name="Miao H."/>
            <person name="Wang L."/>
            <person name="Qu L."/>
            <person name="Liu H."/>
            <person name="Sun Y."/>
            <person name="Le M."/>
            <person name="Wang Q."/>
            <person name="Wei S."/>
            <person name="Zheng Y."/>
            <person name="Lin W."/>
            <person name="Duan Y."/>
            <person name="Cao H."/>
            <person name="Xiong S."/>
            <person name="Wang X."/>
            <person name="Wei L."/>
            <person name="Li C."/>
            <person name="Ma Q."/>
            <person name="Ju M."/>
            <person name="Zhao R."/>
            <person name="Li G."/>
            <person name="Mu C."/>
            <person name="Tian Q."/>
            <person name="Mei H."/>
            <person name="Zhang T."/>
            <person name="Gao T."/>
            <person name="Zhang H."/>
        </authorList>
    </citation>
    <scope>NUCLEOTIDE SEQUENCE</scope>
    <source>
        <strain evidence="2">G02</strain>
    </source>
</reference>
<protein>
    <submittedName>
        <fullName evidence="2">Uncharacterized protein</fullName>
    </submittedName>
</protein>
<feature type="region of interest" description="Disordered" evidence="1">
    <location>
        <begin position="41"/>
        <end position="77"/>
    </location>
</feature>
<dbReference type="AlphaFoldDB" id="A0AAW2W3G0"/>
<proteinExistence type="predicted"/>
<organism evidence="2">
    <name type="scientific">Sesamum radiatum</name>
    <name type="common">Black benniseed</name>
    <dbReference type="NCBI Taxonomy" id="300843"/>
    <lineage>
        <taxon>Eukaryota</taxon>
        <taxon>Viridiplantae</taxon>
        <taxon>Streptophyta</taxon>
        <taxon>Embryophyta</taxon>
        <taxon>Tracheophyta</taxon>
        <taxon>Spermatophyta</taxon>
        <taxon>Magnoliopsida</taxon>
        <taxon>eudicotyledons</taxon>
        <taxon>Gunneridae</taxon>
        <taxon>Pentapetalae</taxon>
        <taxon>asterids</taxon>
        <taxon>lamiids</taxon>
        <taxon>Lamiales</taxon>
        <taxon>Pedaliaceae</taxon>
        <taxon>Sesamum</taxon>
    </lineage>
</organism>
<sequence length="313" mass="35865">MSMLTENPHSLSAVTQAMGTVGINNDYAGPSTFHQLVDEYSESEADSFLNNDPVDSKPDEVEIDEAGQNDTNPEDDEVSIPVMLDVLGSNDNESLSHIQQGIDLNIPASSSPPSLLSVIPFNTKYKNIQLKDLCWRAGAEQNVRKFERIIEKIRELNEEAFDWLQKIDKAQWTLSHDGGWQTDILTTNMSECINGVLKGSRHLPIIAIVRITLDRTVHYFLECTTRYHRMMRDNQQWADYAFRLFESRQGEVVQHIVQKFDYTQQFASVTTRAFKKTYEGRFAPVWGEEDWNDVDFELVDNPTRRAWRGPGRS</sequence>